<keyword evidence="2" id="KW-1185">Reference proteome</keyword>
<dbReference type="FunCoup" id="A0A6P5IJ08">
    <property type="interactions" value="703"/>
</dbReference>
<dbReference type="KEGG" id="pcw:110194148"/>
<evidence type="ECO:0000256" key="1">
    <source>
        <dbReference type="SAM" id="MobiDB-lite"/>
    </source>
</evidence>
<proteinExistence type="predicted"/>
<protein>
    <submittedName>
        <fullName evidence="3">Tastin</fullName>
    </submittedName>
</protein>
<gene>
    <name evidence="3" type="primary">TROAP</name>
</gene>
<dbReference type="AlphaFoldDB" id="A0A6P5IJ08"/>
<feature type="region of interest" description="Disordered" evidence="1">
    <location>
        <begin position="183"/>
        <end position="228"/>
    </location>
</feature>
<evidence type="ECO:0000313" key="3">
    <source>
        <dbReference type="RefSeq" id="XP_020821985.1"/>
    </source>
</evidence>
<sequence>MTTSGDLMDTHLQTAFSTPSRIPVLARKCLLLSGGGSQASGQENRNPKGMMQKKMFGAQLLQKDLVSPRHKLKQQTVGLKGNLRPRAPLEEISLGSVGQNMEAVPPPRPVDAGDLAPMLSSVEVTSGGHRCQTGLAQRVLIRGNQNPKGASCGVQVQTPGCHTRSSFFRSNQKSTERNVINQTQMGSDSGQPWTRTRLPAHQTPGQPTVPASSAMLNSSQSRRETHSLAQQVPLKGTHEAPLPMDSPSFPRTSSPLVQFTPGQVGHASPFGLANRVPVTRPSALASYSVVRHVAVFSKTPQATPAPAPSVQQEQIVVKQLYEESWANLEEEAEKPSPVTPLHRMSLELSKHKADPRHTGVATPSNRMSLEPSRYEVDPKDVGVAASSNKKSLELSRHERINILKQLLQQEVEGLAEVEDGHQSGLSHLKMTEPKLAMIPYTMEPSDHSSSLPSLQGPMEHPDVGEPISTGGPGIQELIQPPSVGMHTTASTNLTFFQCPLCGSIPLHSLDSLRSPMGTIGPAVLALCRQLNAWLEAIRLLYEGCLDDECAFYTGRGIPGPQRICKNPVATWLERQEAMDFVPITSPAT</sequence>
<feature type="compositionally biased region" description="Polar residues" evidence="1">
    <location>
        <begin position="183"/>
        <end position="194"/>
    </location>
</feature>
<dbReference type="Proteomes" id="UP000515140">
    <property type="component" value="Unplaced"/>
</dbReference>
<accession>A0A6P5IJ08</accession>
<organism evidence="2 3">
    <name type="scientific">Phascolarctos cinereus</name>
    <name type="common">Koala</name>
    <dbReference type="NCBI Taxonomy" id="38626"/>
    <lineage>
        <taxon>Eukaryota</taxon>
        <taxon>Metazoa</taxon>
        <taxon>Chordata</taxon>
        <taxon>Craniata</taxon>
        <taxon>Vertebrata</taxon>
        <taxon>Euteleostomi</taxon>
        <taxon>Mammalia</taxon>
        <taxon>Metatheria</taxon>
        <taxon>Diprotodontia</taxon>
        <taxon>Phascolarctidae</taxon>
        <taxon>Phascolarctos</taxon>
    </lineage>
</organism>
<reference evidence="3" key="1">
    <citation type="submission" date="2025-08" db="UniProtKB">
        <authorList>
            <consortium name="RefSeq"/>
        </authorList>
    </citation>
    <scope>IDENTIFICATION</scope>
    <source>
        <tissue evidence="3">Spleen</tissue>
    </source>
</reference>
<dbReference type="PANTHER" id="PTHR15289:SF3">
    <property type="entry name" value="TASTIN"/>
    <property type="match status" value="1"/>
</dbReference>
<dbReference type="InterPro" id="IPR026133">
    <property type="entry name" value="Tastin"/>
</dbReference>
<dbReference type="RefSeq" id="XP_020821985.1">
    <property type="nucleotide sequence ID" value="XM_020966326.1"/>
</dbReference>
<evidence type="ECO:0000313" key="2">
    <source>
        <dbReference type="Proteomes" id="UP000515140"/>
    </source>
</evidence>
<dbReference type="CTD" id="10024"/>
<dbReference type="InParanoid" id="A0A6P5IJ08"/>
<dbReference type="PANTHER" id="PTHR15289">
    <property type="entry name" value="TASTIN"/>
    <property type="match status" value="1"/>
</dbReference>
<feature type="compositionally biased region" description="Polar residues" evidence="1">
    <location>
        <begin position="203"/>
        <end position="220"/>
    </location>
</feature>
<dbReference type="GeneID" id="110194148"/>
<name>A0A6P5IJ08_PHACI</name>